<dbReference type="EMBL" id="CP071709">
    <property type="protein sequence ID" value="QVY60923.1"/>
    <property type="molecule type" value="Genomic_DNA"/>
</dbReference>
<name>A0ABX8FAS1_9BACI</name>
<evidence type="ECO:0000313" key="4">
    <source>
        <dbReference type="EMBL" id="QVY60923.1"/>
    </source>
</evidence>
<evidence type="ECO:0000259" key="2">
    <source>
        <dbReference type="Pfam" id="PF26078"/>
    </source>
</evidence>
<dbReference type="PANTHER" id="PTHR37829">
    <property type="entry name" value="PHAGE-LIKE ELEMENT PBSX PROTEIN XKDT"/>
    <property type="match status" value="1"/>
</dbReference>
<comment type="similarity">
    <text evidence="1">Belongs to the Mu gp47/PBSX XkdT family.</text>
</comment>
<dbReference type="Pfam" id="PF26079">
    <property type="entry name" value="Baseplate_J_C"/>
    <property type="match status" value="1"/>
</dbReference>
<dbReference type="InterPro" id="IPR058531">
    <property type="entry name" value="Baseplate_J_M"/>
</dbReference>
<reference evidence="4 5" key="1">
    <citation type="submission" date="2021-03" db="EMBL/GenBank/DDBJ databases">
        <title>The first data on the complete genome of the tetrodotoxin-producing bacterium.</title>
        <authorList>
            <person name="Melnikova D.I."/>
            <person name="Nijland R."/>
            <person name="Magarlamov T.Y."/>
        </authorList>
    </citation>
    <scope>NUCLEOTIDE SEQUENCE [LARGE SCALE GENOMIC DNA]</scope>
    <source>
        <strain evidence="4 5">1839</strain>
    </source>
</reference>
<evidence type="ECO:0000313" key="5">
    <source>
        <dbReference type="Proteomes" id="UP000679247"/>
    </source>
</evidence>
<proteinExistence type="inferred from homology"/>
<dbReference type="InterPro" id="IPR058530">
    <property type="entry name" value="Baseplate_J-like_C"/>
</dbReference>
<feature type="domain" description="Baseplate J-like C-terminal" evidence="3">
    <location>
        <begin position="262"/>
        <end position="350"/>
    </location>
</feature>
<dbReference type="InterPro" id="IPR052399">
    <property type="entry name" value="Phage_Baseplate_Assmbl_Protein"/>
</dbReference>
<feature type="domain" description="Baseplate J-like central" evidence="2">
    <location>
        <begin position="176"/>
        <end position="255"/>
    </location>
</feature>
<dbReference type="Pfam" id="PF26078">
    <property type="entry name" value="Baseplate_J_M"/>
    <property type="match status" value="1"/>
</dbReference>
<protein>
    <submittedName>
        <fullName evidence="4">Baseplate J/gp47 family protein</fullName>
    </submittedName>
</protein>
<gene>
    <name evidence="4" type="ORF">J1899_18415</name>
</gene>
<keyword evidence="5" id="KW-1185">Reference proteome</keyword>
<dbReference type="Proteomes" id="UP000679247">
    <property type="component" value="Chromosome"/>
</dbReference>
<evidence type="ECO:0000256" key="1">
    <source>
        <dbReference type="ARBA" id="ARBA00038087"/>
    </source>
</evidence>
<evidence type="ECO:0000259" key="3">
    <source>
        <dbReference type="Pfam" id="PF26079"/>
    </source>
</evidence>
<dbReference type="PANTHER" id="PTHR37829:SF3">
    <property type="entry name" value="PROTEIN JAYE-RELATED"/>
    <property type="match status" value="1"/>
</dbReference>
<sequence length="351" mass="38853">MYEEITYEDLLQQKLDMIADDVDKREGSIVFNALAGNSVEAQLLYIALDSILNETFADTATREFLIKRAAERGMSPEPATHARLKGLFNINIPIGSRFSLEDQNYETIEKIADGEFILEAETVGNEGNLYLGTLIPIEYIDGLTSAELVEVLIPGDDEEDTESFRRRYFSSFNSQAFGGNRQDYKDKVNSLQGVGGVKVYRAWEGGGTVKLVVLNSLFQKPSQVLIDSLQETIDPLGSRGEGVGLAPMDHIVTVEGVFEDSINIETTIIYQDGWSWVDIEPYVIAAIDEYFESLNETWADQEALVVRISQIETRLLGLPGIIDIANTKLNGLQQNVVLDPDAIAVRGDISG</sequence>
<accession>A0ABX8FAS1</accession>
<organism evidence="4 5">
    <name type="scientific">Cytobacillus gottheilii</name>
    <dbReference type="NCBI Taxonomy" id="859144"/>
    <lineage>
        <taxon>Bacteria</taxon>
        <taxon>Bacillati</taxon>
        <taxon>Bacillota</taxon>
        <taxon>Bacilli</taxon>
        <taxon>Bacillales</taxon>
        <taxon>Bacillaceae</taxon>
        <taxon>Cytobacillus</taxon>
    </lineage>
</organism>
<dbReference type="RefSeq" id="WP_214475708.1">
    <property type="nucleotide sequence ID" value="NZ_CP071709.1"/>
</dbReference>